<dbReference type="EMBL" id="CP095353">
    <property type="protein sequence ID" value="XAG70064.1"/>
    <property type="molecule type" value="Genomic_DNA"/>
</dbReference>
<accession>A0AAU6U8H3</accession>
<reference evidence="2" key="1">
    <citation type="submission" date="2022-03" db="EMBL/GenBank/DDBJ databases">
        <title>Sea Food Isolates.</title>
        <authorList>
            <person name="Li c."/>
        </authorList>
    </citation>
    <scope>NUCLEOTIDE SEQUENCE</scope>
    <source>
        <strain evidence="2">19CA06SA08-2</strain>
    </source>
</reference>
<dbReference type="SMART" id="SM00901">
    <property type="entry name" value="FRG"/>
    <property type="match status" value="1"/>
</dbReference>
<name>A0AAU6U8H3_UNCXX</name>
<protein>
    <submittedName>
        <fullName evidence="2">FRG domain-containing protein</fullName>
    </submittedName>
</protein>
<evidence type="ECO:0000313" key="2">
    <source>
        <dbReference type="EMBL" id="XAG70064.1"/>
    </source>
</evidence>
<proteinExistence type="predicted"/>
<feature type="domain" description="FRG" evidence="1">
    <location>
        <begin position="22"/>
        <end position="125"/>
    </location>
</feature>
<gene>
    <name evidence="2" type="ORF">MRM75_03445</name>
</gene>
<sequence length="279" mass="31574">MKVRLGAISTFIKELKKIKAKNGYTLFFRGHSDENYVAVPSIFRHVDNDKKKDKYIINEDRLYKSMVANCPSDFHGCNSAFDHLVKMQHYGLPTRLLDITSNPLVALYFACCEHNGKGGSDGEVIIYEIPDEEIKFYSGDTVSVLSNLAKMPSTFDYKMEKDKFLHEIKYEKPYFIDGIKYSHLYTVFCVKPKLDNPRVIKQSGAFFLFGMGSSKIEPADIPDHFLFKVGGGSKTIKIALNGKATILEELKELGVSPASLFPEIEKVAEYLKKQPKGML</sequence>
<organism evidence="2">
    <name type="scientific">bacterium 19CA06SA08-2</name>
    <dbReference type="NCBI Taxonomy" id="2920658"/>
    <lineage>
        <taxon>Bacteria</taxon>
    </lineage>
</organism>
<dbReference type="AlphaFoldDB" id="A0AAU6U8H3"/>
<dbReference type="Pfam" id="PF08867">
    <property type="entry name" value="FRG"/>
    <property type="match status" value="1"/>
</dbReference>
<evidence type="ECO:0000259" key="1">
    <source>
        <dbReference type="SMART" id="SM00901"/>
    </source>
</evidence>
<dbReference type="InterPro" id="IPR014966">
    <property type="entry name" value="FRG-dom"/>
</dbReference>